<feature type="transmembrane region" description="Helical" evidence="7">
    <location>
        <begin position="164"/>
        <end position="185"/>
    </location>
</feature>
<keyword evidence="6 7" id="KW-0472">Membrane</keyword>
<dbReference type="InterPro" id="IPR035906">
    <property type="entry name" value="MetI-like_sf"/>
</dbReference>
<feature type="transmembrane region" description="Helical" evidence="7">
    <location>
        <begin position="265"/>
        <end position="286"/>
    </location>
</feature>
<keyword evidence="5 7" id="KW-1133">Transmembrane helix</keyword>
<sequence length="301" mass="32237">MTTTASPLKTRAQAAPVRASSSRGSRGISAFLTYLSHGAIWLYVLLLLVPIYYLVISAFKTNTAILNEPFNPFAGLVLDNFGKAWEQATLGPALLNQAYLTVGASVLTLLLAIPASYALARSKGKLGGIVERIFQVGFLVPAFAALVPTVMLAISMNLFHTREFLILFLPAGAMPLSVILLTQAMRTVPAELEESAVLDGASQMRVLWAVFLPVTMPTTITVIILNFLGFWNEYFFSLVIIGPDPALRTAQVALPTLSMTNAAQYGVLAAGIVITLIPVYIVYAIFAEKMEGAVLAGALKG</sequence>
<keyword evidence="4 7" id="KW-0812">Transmembrane</keyword>
<evidence type="ECO:0000256" key="4">
    <source>
        <dbReference type="ARBA" id="ARBA00022692"/>
    </source>
</evidence>
<dbReference type="PROSITE" id="PS50928">
    <property type="entry name" value="ABC_TM1"/>
    <property type="match status" value="1"/>
</dbReference>
<feature type="transmembrane region" description="Helical" evidence="7">
    <location>
        <begin position="132"/>
        <end position="158"/>
    </location>
</feature>
<evidence type="ECO:0000259" key="8">
    <source>
        <dbReference type="PROSITE" id="PS50928"/>
    </source>
</evidence>
<organism evidence="9 10">
    <name type="scientific">Mycetocola lacteus</name>
    <dbReference type="NCBI Taxonomy" id="76637"/>
    <lineage>
        <taxon>Bacteria</taxon>
        <taxon>Bacillati</taxon>
        <taxon>Actinomycetota</taxon>
        <taxon>Actinomycetes</taxon>
        <taxon>Micrococcales</taxon>
        <taxon>Microbacteriaceae</taxon>
        <taxon>Mycetocola</taxon>
    </lineage>
</organism>
<dbReference type="PANTHER" id="PTHR43744:SF12">
    <property type="entry name" value="ABC TRANSPORTER PERMEASE PROTEIN MG189-RELATED"/>
    <property type="match status" value="1"/>
</dbReference>
<evidence type="ECO:0000256" key="1">
    <source>
        <dbReference type="ARBA" id="ARBA00004651"/>
    </source>
</evidence>
<name>A0A3L7AH69_9MICO</name>
<dbReference type="AlphaFoldDB" id="A0A3L7AH69"/>
<comment type="similarity">
    <text evidence="7">Belongs to the binding-protein-dependent transport system permease family.</text>
</comment>
<dbReference type="GO" id="GO:0005886">
    <property type="term" value="C:plasma membrane"/>
    <property type="evidence" value="ECO:0007669"/>
    <property type="project" value="UniProtKB-SubCell"/>
</dbReference>
<dbReference type="InterPro" id="IPR000515">
    <property type="entry name" value="MetI-like"/>
</dbReference>
<dbReference type="Gene3D" id="1.10.3720.10">
    <property type="entry name" value="MetI-like"/>
    <property type="match status" value="1"/>
</dbReference>
<evidence type="ECO:0000256" key="6">
    <source>
        <dbReference type="ARBA" id="ARBA00023136"/>
    </source>
</evidence>
<dbReference type="OrthoDB" id="61122at2"/>
<dbReference type="GO" id="GO:0055085">
    <property type="term" value="P:transmembrane transport"/>
    <property type="evidence" value="ECO:0007669"/>
    <property type="project" value="InterPro"/>
</dbReference>
<feature type="domain" description="ABC transmembrane type-1" evidence="8">
    <location>
        <begin position="94"/>
        <end position="286"/>
    </location>
</feature>
<dbReference type="PANTHER" id="PTHR43744">
    <property type="entry name" value="ABC TRANSPORTER PERMEASE PROTEIN MG189-RELATED-RELATED"/>
    <property type="match status" value="1"/>
</dbReference>
<dbReference type="SUPFAM" id="SSF161098">
    <property type="entry name" value="MetI-like"/>
    <property type="match status" value="1"/>
</dbReference>
<dbReference type="Proteomes" id="UP000269438">
    <property type="component" value="Unassembled WGS sequence"/>
</dbReference>
<evidence type="ECO:0000256" key="5">
    <source>
        <dbReference type="ARBA" id="ARBA00022989"/>
    </source>
</evidence>
<evidence type="ECO:0000256" key="2">
    <source>
        <dbReference type="ARBA" id="ARBA00022448"/>
    </source>
</evidence>
<keyword evidence="3" id="KW-1003">Cell membrane</keyword>
<evidence type="ECO:0000256" key="3">
    <source>
        <dbReference type="ARBA" id="ARBA00022475"/>
    </source>
</evidence>
<proteinExistence type="inferred from homology"/>
<reference evidence="9 10" key="1">
    <citation type="submission" date="2018-10" db="EMBL/GenBank/DDBJ databases">
        <authorList>
            <person name="Li J."/>
        </authorList>
    </citation>
    <scope>NUCLEOTIDE SEQUENCE [LARGE SCALE GENOMIC DNA]</scope>
    <source>
        <strain evidence="9 10">JCM 11654</strain>
    </source>
</reference>
<dbReference type="EMBL" id="RCUY01000015">
    <property type="protein sequence ID" value="RLP79384.1"/>
    <property type="molecule type" value="Genomic_DNA"/>
</dbReference>
<feature type="transmembrane region" description="Helical" evidence="7">
    <location>
        <begin position="31"/>
        <end position="53"/>
    </location>
</feature>
<comment type="subcellular location">
    <subcellularLocation>
        <location evidence="1 7">Cell membrane</location>
        <topology evidence="1 7">Multi-pass membrane protein</topology>
    </subcellularLocation>
</comment>
<evidence type="ECO:0000256" key="7">
    <source>
        <dbReference type="RuleBase" id="RU363032"/>
    </source>
</evidence>
<keyword evidence="10" id="KW-1185">Reference proteome</keyword>
<feature type="transmembrane region" description="Helical" evidence="7">
    <location>
        <begin position="206"/>
        <end position="228"/>
    </location>
</feature>
<protein>
    <submittedName>
        <fullName evidence="9">Carbohydrate ABC transporter permease</fullName>
    </submittedName>
</protein>
<dbReference type="RefSeq" id="WP_121689545.1">
    <property type="nucleotide sequence ID" value="NZ_RCUY01000015.1"/>
</dbReference>
<feature type="transmembrane region" description="Helical" evidence="7">
    <location>
        <begin position="98"/>
        <end position="120"/>
    </location>
</feature>
<accession>A0A3L7AH69</accession>
<keyword evidence="2 7" id="KW-0813">Transport</keyword>
<comment type="caution">
    <text evidence="9">The sequence shown here is derived from an EMBL/GenBank/DDBJ whole genome shotgun (WGS) entry which is preliminary data.</text>
</comment>
<dbReference type="Pfam" id="PF00528">
    <property type="entry name" value="BPD_transp_1"/>
    <property type="match status" value="1"/>
</dbReference>
<evidence type="ECO:0000313" key="10">
    <source>
        <dbReference type="Proteomes" id="UP000269438"/>
    </source>
</evidence>
<gene>
    <name evidence="9" type="ORF">D9V34_16520</name>
</gene>
<evidence type="ECO:0000313" key="9">
    <source>
        <dbReference type="EMBL" id="RLP79384.1"/>
    </source>
</evidence>
<dbReference type="CDD" id="cd06261">
    <property type="entry name" value="TM_PBP2"/>
    <property type="match status" value="1"/>
</dbReference>